<dbReference type="EMBL" id="VSRR010119695">
    <property type="protein sequence ID" value="MPC99755.1"/>
    <property type="molecule type" value="Genomic_DNA"/>
</dbReference>
<evidence type="ECO:0000313" key="2">
    <source>
        <dbReference type="Proteomes" id="UP000324222"/>
    </source>
</evidence>
<organism evidence="1 2">
    <name type="scientific">Portunus trituberculatus</name>
    <name type="common">Swimming crab</name>
    <name type="synonym">Neptunus trituberculatus</name>
    <dbReference type="NCBI Taxonomy" id="210409"/>
    <lineage>
        <taxon>Eukaryota</taxon>
        <taxon>Metazoa</taxon>
        <taxon>Ecdysozoa</taxon>
        <taxon>Arthropoda</taxon>
        <taxon>Crustacea</taxon>
        <taxon>Multicrustacea</taxon>
        <taxon>Malacostraca</taxon>
        <taxon>Eumalacostraca</taxon>
        <taxon>Eucarida</taxon>
        <taxon>Decapoda</taxon>
        <taxon>Pleocyemata</taxon>
        <taxon>Brachyura</taxon>
        <taxon>Eubrachyura</taxon>
        <taxon>Portunoidea</taxon>
        <taxon>Portunidae</taxon>
        <taxon>Portuninae</taxon>
        <taxon>Portunus</taxon>
    </lineage>
</organism>
<evidence type="ECO:0000313" key="1">
    <source>
        <dbReference type="EMBL" id="MPC99755.1"/>
    </source>
</evidence>
<protein>
    <submittedName>
        <fullName evidence="1">Uncharacterized protein</fullName>
    </submittedName>
</protein>
<name>A0A5B7JYT5_PORTR</name>
<comment type="caution">
    <text evidence="1">The sequence shown here is derived from an EMBL/GenBank/DDBJ whole genome shotgun (WGS) entry which is preliminary data.</text>
</comment>
<dbReference type="Proteomes" id="UP000324222">
    <property type="component" value="Unassembled WGS sequence"/>
</dbReference>
<sequence>MSLRFHVRHFSRVPQGGEKVAKVTFRGECY</sequence>
<proteinExistence type="predicted"/>
<gene>
    <name evidence="1" type="ORF">E2C01_095189</name>
</gene>
<keyword evidence="2" id="KW-1185">Reference proteome</keyword>
<accession>A0A5B7JYT5</accession>
<reference evidence="1 2" key="1">
    <citation type="submission" date="2019-05" db="EMBL/GenBank/DDBJ databases">
        <title>Another draft genome of Portunus trituberculatus and its Hox gene families provides insights of decapod evolution.</title>
        <authorList>
            <person name="Jeong J.-H."/>
            <person name="Song I."/>
            <person name="Kim S."/>
            <person name="Choi T."/>
            <person name="Kim D."/>
            <person name="Ryu S."/>
            <person name="Kim W."/>
        </authorList>
    </citation>
    <scope>NUCLEOTIDE SEQUENCE [LARGE SCALE GENOMIC DNA]</scope>
    <source>
        <tissue evidence="1">Muscle</tissue>
    </source>
</reference>
<dbReference type="AlphaFoldDB" id="A0A5B7JYT5"/>